<organism evidence="2 3">
    <name type="scientific">Linum trigynum</name>
    <dbReference type="NCBI Taxonomy" id="586398"/>
    <lineage>
        <taxon>Eukaryota</taxon>
        <taxon>Viridiplantae</taxon>
        <taxon>Streptophyta</taxon>
        <taxon>Embryophyta</taxon>
        <taxon>Tracheophyta</taxon>
        <taxon>Spermatophyta</taxon>
        <taxon>Magnoliopsida</taxon>
        <taxon>eudicotyledons</taxon>
        <taxon>Gunneridae</taxon>
        <taxon>Pentapetalae</taxon>
        <taxon>rosids</taxon>
        <taxon>fabids</taxon>
        <taxon>Malpighiales</taxon>
        <taxon>Linaceae</taxon>
        <taxon>Linum</taxon>
    </lineage>
</organism>
<gene>
    <name evidence="2" type="ORF">LTRI10_LOCUS1695</name>
</gene>
<reference evidence="2 3" key="1">
    <citation type="submission" date="2024-04" db="EMBL/GenBank/DDBJ databases">
        <authorList>
            <person name="Fracassetti M."/>
        </authorList>
    </citation>
    <scope>NUCLEOTIDE SEQUENCE [LARGE SCALE GENOMIC DNA]</scope>
</reference>
<feature type="transmembrane region" description="Helical" evidence="1">
    <location>
        <begin position="114"/>
        <end position="133"/>
    </location>
</feature>
<evidence type="ECO:0000256" key="1">
    <source>
        <dbReference type="SAM" id="Phobius"/>
    </source>
</evidence>
<keyword evidence="1" id="KW-0472">Membrane</keyword>
<keyword evidence="1" id="KW-1133">Transmembrane helix</keyword>
<dbReference type="PANTHER" id="PTHR11654">
    <property type="entry name" value="OLIGOPEPTIDE TRANSPORTER-RELATED"/>
    <property type="match status" value="1"/>
</dbReference>
<keyword evidence="1" id="KW-0812">Transmembrane</keyword>
<dbReference type="Gene3D" id="1.20.1250.20">
    <property type="entry name" value="MFS general substrate transporter like domains"/>
    <property type="match status" value="2"/>
</dbReference>
<feature type="transmembrane region" description="Helical" evidence="1">
    <location>
        <begin position="57"/>
        <end position="75"/>
    </location>
</feature>
<keyword evidence="3" id="KW-1185">Reference proteome</keyword>
<feature type="transmembrane region" description="Helical" evidence="1">
    <location>
        <begin position="145"/>
        <end position="162"/>
    </location>
</feature>
<dbReference type="AlphaFoldDB" id="A0AAV2CC17"/>
<accession>A0AAV2CC17</accession>
<dbReference type="EMBL" id="OZ034813">
    <property type="protein sequence ID" value="CAL1353824.1"/>
    <property type="molecule type" value="Genomic_DNA"/>
</dbReference>
<protein>
    <submittedName>
        <fullName evidence="2">Uncharacterized protein</fullName>
    </submittedName>
</protein>
<evidence type="ECO:0000313" key="2">
    <source>
        <dbReference type="EMBL" id="CAL1353824.1"/>
    </source>
</evidence>
<dbReference type="Proteomes" id="UP001497516">
    <property type="component" value="Chromosome 1"/>
</dbReference>
<proteinExistence type="predicted"/>
<feature type="transmembrane region" description="Helical" evidence="1">
    <location>
        <begin position="87"/>
        <end position="107"/>
    </location>
</feature>
<dbReference type="InterPro" id="IPR036259">
    <property type="entry name" value="MFS_trans_sf"/>
</dbReference>
<name>A0AAV2CC17_9ROSI</name>
<evidence type="ECO:0000313" key="3">
    <source>
        <dbReference type="Proteomes" id="UP001497516"/>
    </source>
</evidence>
<sequence length="214" mass="23041">MSTSAADRGFTDAETPLLYDDTVDEAVDYKGRPVHLSSSGGWRSATFIFGMEVAERFAYYGIGSNIITYLTGPLGQSTTVATANVNAWSGVASLLPLLGAFIADSFLGKYRTIIVASIGYVLGLGLLTLSAVVPALGQRQLGARIRDPCLVMVAALIIFLLGTRTYRYSAKRDDENPFLRIEKVFGAALRNWGADSSAVALEEEARESLPHEHS</sequence>